<accession>A0A4P9VTC2</accession>
<comment type="caution">
    <text evidence="1">The sequence shown here is derived from an EMBL/GenBank/DDBJ whole genome shotgun (WGS) entry which is preliminary data.</text>
</comment>
<organism evidence="1 2">
    <name type="scientific">Zooshikella ganghwensis</name>
    <dbReference type="NCBI Taxonomy" id="202772"/>
    <lineage>
        <taxon>Bacteria</taxon>
        <taxon>Pseudomonadati</taxon>
        <taxon>Pseudomonadota</taxon>
        <taxon>Gammaproteobacteria</taxon>
        <taxon>Oceanospirillales</taxon>
        <taxon>Zooshikellaceae</taxon>
        <taxon>Zooshikella</taxon>
    </lineage>
</organism>
<dbReference type="SUPFAM" id="SSF54637">
    <property type="entry name" value="Thioesterase/thiol ester dehydrase-isomerase"/>
    <property type="match status" value="1"/>
</dbReference>
<dbReference type="Gene3D" id="3.10.129.10">
    <property type="entry name" value="Hotdog Thioesterase"/>
    <property type="match status" value="1"/>
</dbReference>
<dbReference type="Proteomes" id="UP000257039">
    <property type="component" value="Unassembled WGS sequence"/>
</dbReference>
<name>A0A4P9VTC2_9GAMM</name>
<dbReference type="RefSeq" id="WP_094788603.1">
    <property type="nucleotide sequence ID" value="NZ_NDXW01000001.1"/>
</dbReference>
<evidence type="ECO:0000313" key="2">
    <source>
        <dbReference type="Proteomes" id="UP000257039"/>
    </source>
</evidence>
<dbReference type="PIRSF" id="PIRSF020565">
    <property type="entry name" value="3Ho_Ac_ACP_DH_prd"/>
    <property type="match status" value="1"/>
</dbReference>
<dbReference type="InterPro" id="IPR029069">
    <property type="entry name" value="HotDog_dom_sf"/>
</dbReference>
<dbReference type="InterPro" id="IPR016776">
    <property type="entry name" value="ApeP-like_dehydratase"/>
</dbReference>
<proteinExistence type="predicted"/>
<reference evidence="1 2" key="1">
    <citation type="submission" date="2017-04" db="EMBL/GenBank/DDBJ databases">
        <title>Draft genome sequence of Zooshikella ganghwensis VG4 isolated from Red Sea sediments.</title>
        <authorList>
            <person name="Rehman Z."/>
            <person name="Alam I."/>
            <person name="Kamau A."/>
            <person name="Bajic V."/>
            <person name="Leiknes T."/>
        </authorList>
    </citation>
    <scope>NUCLEOTIDE SEQUENCE [LARGE SCALE GENOMIC DNA]</scope>
    <source>
        <strain evidence="1 2">VG4</strain>
    </source>
</reference>
<dbReference type="Pfam" id="PF22817">
    <property type="entry name" value="ApeP-like"/>
    <property type="match status" value="1"/>
</dbReference>
<dbReference type="EMBL" id="NDXW01000001">
    <property type="protein sequence ID" value="RDH45674.1"/>
    <property type="molecule type" value="Genomic_DNA"/>
</dbReference>
<sequence length="165" mass="18505">MDVTAIPITKLIPHRQPMCLIDSVVAFADKTIVAAFTVNTNNIFLTDEGYVPIWVGLEYMAQTIATYTGLNHYLKCEPIKPGFLLGTRRLETKVAGFFLQHTYWVTATEVYDDNGLSVFESIVHPAQTENNPLAEKSKVDKWLARASVNVFQPDDPSQMLQQSVL</sequence>
<gene>
    <name evidence="1" type="ORF">B9G39_20690</name>
</gene>
<keyword evidence="2" id="KW-1185">Reference proteome</keyword>
<dbReference type="AlphaFoldDB" id="A0A4P9VTC2"/>
<evidence type="ECO:0008006" key="3">
    <source>
        <dbReference type="Google" id="ProtNLM"/>
    </source>
</evidence>
<evidence type="ECO:0000313" key="1">
    <source>
        <dbReference type="EMBL" id="RDH45674.1"/>
    </source>
</evidence>
<protein>
    <recommendedName>
        <fullName evidence="3">3-hydroxylacyl-ACP dehydratase</fullName>
    </recommendedName>
</protein>